<keyword evidence="4 9" id="KW-0418">Kinase</keyword>
<evidence type="ECO:0000256" key="1">
    <source>
        <dbReference type="ARBA" id="ARBA00022527"/>
    </source>
</evidence>
<name>A2D8W5_TRIV3</name>
<reference evidence="9" key="1">
    <citation type="submission" date="2006-10" db="EMBL/GenBank/DDBJ databases">
        <authorList>
            <person name="Amadeo P."/>
            <person name="Zhao Q."/>
            <person name="Wortman J."/>
            <person name="Fraser-Liggett C."/>
            <person name="Carlton J."/>
        </authorList>
    </citation>
    <scope>NUCLEOTIDE SEQUENCE</scope>
    <source>
        <strain evidence="9">G3</strain>
    </source>
</reference>
<dbReference type="FunFam" id="3.30.200.20:FF:000315">
    <property type="entry name" value="Calcium-dependent protein kinase 3"/>
    <property type="match status" value="1"/>
</dbReference>
<keyword evidence="10" id="KW-1185">Reference proteome</keyword>
<dbReference type="VEuPathDB" id="TrichDB:TVAGG3_0528530"/>
<dbReference type="InterPro" id="IPR011009">
    <property type="entry name" value="Kinase-like_dom_sf"/>
</dbReference>
<feature type="binding site" evidence="6">
    <location>
        <position position="40"/>
    </location>
    <ligand>
        <name>ATP</name>
        <dbReference type="ChEBI" id="CHEBI:30616"/>
    </ligand>
</feature>
<dbReference type="FunFam" id="1.10.510.10:FF:000956">
    <property type="entry name" value="CAMK family protein kinase"/>
    <property type="match status" value="1"/>
</dbReference>
<comment type="similarity">
    <text evidence="7">Belongs to the protein kinase superfamily.</text>
</comment>
<protein>
    <submittedName>
        <fullName evidence="9">CAMK family protein kinase</fullName>
    </submittedName>
</protein>
<dbReference type="AlphaFoldDB" id="A2D8W5"/>
<dbReference type="SMART" id="SM00220">
    <property type="entry name" value="S_TKc"/>
    <property type="match status" value="1"/>
</dbReference>
<evidence type="ECO:0000256" key="4">
    <source>
        <dbReference type="ARBA" id="ARBA00022777"/>
    </source>
</evidence>
<dbReference type="InterPro" id="IPR008271">
    <property type="entry name" value="Ser/Thr_kinase_AS"/>
</dbReference>
<proteinExistence type="inferred from homology"/>
<dbReference type="EMBL" id="DS113180">
    <property type="protein sequence ID" value="EAY22991.1"/>
    <property type="molecule type" value="Genomic_DNA"/>
</dbReference>
<dbReference type="OrthoDB" id="40902at2759"/>
<gene>
    <name evidence="9" type="ORF">TVAG_182270</name>
</gene>
<evidence type="ECO:0000256" key="5">
    <source>
        <dbReference type="ARBA" id="ARBA00022840"/>
    </source>
</evidence>
<dbReference type="GO" id="GO:0004674">
    <property type="term" value="F:protein serine/threonine kinase activity"/>
    <property type="evidence" value="ECO:0000318"/>
    <property type="project" value="GO_Central"/>
</dbReference>
<dbReference type="SUPFAM" id="SSF56112">
    <property type="entry name" value="Protein kinase-like (PK-like)"/>
    <property type="match status" value="1"/>
</dbReference>
<evidence type="ECO:0000313" key="10">
    <source>
        <dbReference type="Proteomes" id="UP000001542"/>
    </source>
</evidence>
<dbReference type="OMA" id="SPFDIIR"/>
<evidence type="ECO:0000256" key="3">
    <source>
        <dbReference type="ARBA" id="ARBA00022741"/>
    </source>
</evidence>
<dbReference type="eggNOG" id="KOG0588">
    <property type="taxonomic scope" value="Eukaryota"/>
</dbReference>
<keyword evidence="2" id="KW-0808">Transferase</keyword>
<dbReference type="GO" id="GO:0005524">
    <property type="term" value="F:ATP binding"/>
    <property type="evidence" value="ECO:0007669"/>
    <property type="project" value="UniProtKB-UniRule"/>
</dbReference>
<dbReference type="PROSITE" id="PS00107">
    <property type="entry name" value="PROTEIN_KINASE_ATP"/>
    <property type="match status" value="1"/>
</dbReference>
<dbReference type="SMR" id="A2D8W5"/>
<evidence type="ECO:0000256" key="2">
    <source>
        <dbReference type="ARBA" id="ARBA00022679"/>
    </source>
</evidence>
<dbReference type="PANTHER" id="PTHR24345">
    <property type="entry name" value="SERINE/THREONINE-PROTEIN KINASE PLK"/>
    <property type="match status" value="1"/>
</dbReference>
<keyword evidence="1 7" id="KW-0723">Serine/threonine-protein kinase</keyword>
<dbReference type="Pfam" id="PF00069">
    <property type="entry name" value="Pkinase"/>
    <property type="match status" value="1"/>
</dbReference>
<dbReference type="STRING" id="5722.A2D8W5"/>
<dbReference type="VEuPathDB" id="TrichDB:TVAG_182270"/>
<evidence type="ECO:0000259" key="8">
    <source>
        <dbReference type="PROSITE" id="PS50011"/>
    </source>
</evidence>
<reference evidence="9" key="2">
    <citation type="journal article" date="2007" name="Science">
        <title>Draft genome sequence of the sexually transmitted pathogen Trichomonas vaginalis.</title>
        <authorList>
            <person name="Carlton J.M."/>
            <person name="Hirt R.P."/>
            <person name="Silva J.C."/>
            <person name="Delcher A.L."/>
            <person name="Schatz M."/>
            <person name="Zhao Q."/>
            <person name="Wortman J.R."/>
            <person name="Bidwell S.L."/>
            <person name="Alsmark U.C.M."/>
            <person name="Besteiro S."/>
            <person name="Sicheritz-Ponten T."/>
            <person name="Noel C.J."/>
            <person name="Dacks J.B."/>
            <person name="Foster P.G."/>
            <person name="Simillion C."/>
            <person name="Van de Peer Y."/>
            <person name="Miranda-Saavedra D."/>
            <person name="Barton G.J."/>
            <person name="Westrop G.D."/>
            <person name="Mueller S."/>
            <person name="Dessi D."/>
            <person name="Fiori P.L."/>
            <person name="Ren Q."/>
            <person name="Paulsen I."/>
            <person name="Zhang H."/>
            <person name="Bastida-Corcuera F.D."/>
            <person name="Simoes-Barbosa A."/>
            <person name="Brown M.T."/>
            <person name="Hayes R.D."/>
            <person name="Mukherjee M."/>
            <person name="Okumura C.Y."/>
            <person name="Schneider R."/>
            <person name="Smith A.J."/>
            <person name="Vanacova S."/>
            <person name="Villalvazo M."/>
            <person name="Haas B.J."/>
            <person name="Pertea M."/>
            <person name="Feldblyum T.V."/>
            <person name="Utterback T.R."/>
            <person name="Shu C.L."/>
            <person name="Osoegawa K."/>
            <person name="de Jong P.J."/>
            <person name="Hrdy I."/>
            <person name="Horvathova L."/>
            <person name="Zubacova Z."/>
            <person name="Dolezal P."/>
            <person name="Malik S.B."/>
            <person name="Logsdon J.M. Jr."/>
            <person name="Henze K."/>
            <person name="Gupta A."/>
            <person name="Wang C.C."/>
            <person name="Dunne R.L."/>
            <person name="Upcroft J.A."/>
            <person name="Upcroft P."/>
            <person name="White O."/>
            <person name="Salzberg S.L."/>
            <person name="Tang P."/>
            <person name="Chiu C.-H."/>
            <person name="Lee Y.-S."/>
            <person name="Embley T.M."/>
            <person name="Coombs G.H."/>
            <person name="Mottram J.C."/>
            <person name="Tachezy J."/>
            <person name="Fraser-Liggett C.M."/>
            <person name="Johnson P.J."/>
        </authorList>
    </citation>
    <scope>NUCLEOTIDE SEQUENCE [LARGE SCALE GENOMIC DNA]</scope>
    <source>
        <strain evidence="9">G3</strain>
    </source>
</reference>
<evidence type="ECO:0000313" key="9">
    <source>
        <dbReference type="EMBL" id="EAY22991.1"/>
    </source>
</evidence>
<dbReference type="PROSITE" id="PS50011">
    <property type="entry name" value="PROTEIN_KINASE_DOM"/>
    <property type="match status" value="1"/>
</dbReference>
<dbReference type="FunCoup" id="A2D8W5">
    <property type="interactions" value="372"/>
</dbReference>
<dbReference type="Proteomes" id="UP000001542">
    <property type="component" value="Unassembled WGS sequence"/>
</dbReference>
<dbReference type="KEGG" id="tva:5468535"/>
<dbReference type="InterPro" id="IPR017441">
    <property type="entry name" value="Protein_kinase_ATP_BS"/>
</dbReference>
<dbReference type="RefSeq" id="XP_001583977.1">
    <property type="nucleotide sequence ID" value="XM_001583927.1"/>
</dbReference>
<organism evidence="9 10">
    <name type="scientific">Trichomonas vaginalis (strain ATCC PRA-98 / G3)</name>
    <dbReference type="NCBI Taxonomy" id="412133"/>
    <lineage>
        <taxon>Eukaryota</taxon>
        <taxon>Metamonada</taxon>
        <taxon>Parabasalia</taxon>
        <taxon>Trichomonadida</taxon>
        <taxon>Trichomonadidae</taxon>
        <taxon>Trichomonas</taxon>
    </lineage>
</organism>
<feature type="domain" description="Protein kinase" evidence="8">
    <location>
        <begin position="11"/>
        <end position="263"/>
    </location>
</feature>
<accession>A2D8W5</accession>
<dbReference type="Gene3D" id="1.10.510.10">
    <property type="entry name" value="Transferase(Phosphotransferase) domain 1"/>
    <property type="match status" value="1"/>
</dbReference>
<dbReference type="PROSITE" id="PS00108">
    <property type="entry name" value="PROTEIN_KINASE_ST"/>
    <property type="match status" value="1"/>
</dbReference>
<keyword evidence="3 6" id="KW-0547">Nucleotide-binding</keyword>
<dbReference type="PANTHER" id="PTHR24345:SF0">
    <property type="entry name" value="CELL CYCLE SERINE_THREONINE-PROTEIN KINASE CDC5_MSD2"/>
    <property type="match status" value="1"/>
</dbReference>
<evidence type="ECO:0000256" key="6">
    <source>
        <dbReference type="PROSITE-ProRule" id="PRU10141"/>
    </source>
</evidence>
<dbReference type="InParanoid" id="A2D8W5"/>
<sequence length="367" mass="42688">MFPDPPDGFSYRFIEHIGSGEFSDVYKVTSTKTGENYACKVVYKNREGHIHCRYDFKNEVRIMKYINSPYIVQLYEIYEDNTNYYIIMEYCAGGTLFNMLVKGHGTNNEQAREIFYQILVGLSHIHGMKIAHLDIKPENIFLDECNNVKIGDFGISAYFEENELTNLTCGTKYYVSPECISGNEYNPFISDMWSLGVVLYSMVTGTLPWKRADKEGLLKMIRNGEFTIPLTVIPEIKEVIQGLLEIDPENRWNIEDCLNSRWLYKMDDQNPVAEFRSQFYIFHEESLDNISLAASAKFNTTLQMDTEKTLKIISNKYNVIRKRNFPCIKAPIAVTGRSNVRLQYPRRPLRNHVLCRGLFSLYRSKPY</sequence>
<evidence type="ECO:0000256" key="7">
    <source>
        <dbReference type="RuleBase" id="RU000304"/>
    </source>
</evidence>
<keyword evidence="5 6" id="KW-0067">ATP-binding</keyword>
<dbReference type="InterPro" id="IPR000719">
    <property type="entry name" value="Prot_kinase_dom"/>
</dbReference>